<organism evidence="2 3">
    <name type="scientific">Martelella alba</name>
    <dbReference type="NCBI Taxonomy" id="2590451"/>
    <lineage>
        <taxon>Bacteria</taxon>
        <taxon>Pseudomonadati</taxon>
        <taxon>Pseudomonadota</taxon>
        <taxon>Alphaproteobacteria</taxon>
        <taxon>Hyphomicrobiales</taxon>
        <taxon>Aurantimonadaceae</taxon>
        <taxon>Martelella</taxon>
    </lineage>
</organism>
<keyword evidence="3" id="KW-1185">Reference proteome</keyword>
<sequence>MTYIASSAIAQKIAFFSNPDVRSASKACGNLPGKLAGVRLDTRVAPLVKDNRDNSVARSGNILDKMRTQMSQEAFTDFCNTLKRVKKDNPPPWKKTPTACGESATLPRAQSRQHLAGSGDKTMLPSHRLSATLPRTKAKSQQSAGAVPPPPPMPSFTAAALSKTKSQSMPELGKIGAWDKVSGATLEEAKAEFKRHYAAKANVRQLSEGDKKYGNVMLELQAALKKRAGHA</sequence>
<protein>
    <submittedName>
        <fullName evidence="2">Uncharacterized protein</fullName>
    </submittedName>
</protein>
<evidence type="ECO:0000313" key="3">
    <source>
        <dbReference type="Proteomes" id="UP000305202"/>
    </source>
</evidence>
<name>A0ABY2SKV7_9HYPH</name>
<dbReference type="EMBL" id="SZPQ01000016">
    <property type="protein sequence ID" value="TKI05965.1"/>
    <property type="molecule type" value="Genomic_DNA"/>
</dbReference>
<evidence type="ECO:0000256" key="1">
    <source>
        <dbReference type="SAM" id="MobiDB-lite"/>
    </source>
</evidence>
<gene>
    <name evidence="2" type="ORF">FCN80_12175</name>
</gene>
<dbReference type="Proteomes" id="UP000305202">
    <property type="component" value="Unassembled WGS sequence"/>
</dbReference>
<accession>A0ABY2SKV7</accession>
<comment type="caution">
    <text evidence="2">The sequence shown here is derived from an EMBL/GenBank/DDBJ whole genome shotgun (WGS) entry which is preliminary data.</text>
</comment>
<feature type="region of interest" description="Disordered" evidence="1">
    <location>
        <begin position="86"/>
        <end position="169"/>
    </location>
</feature>
<dbReference type="RefSeq" id="WP_136990426.1">
    <property type="nucleotide sequence ID" value="NZ_SZPQ01000016.1"/>
</dbReference>
<proteinExistence type="predicted"/>
<evidence type="ECO:0000313" key="2">
    <source>
        <dbReference type="EMBL" id="TKI05965.1"/>
    </source>
</evidence>
<reference evidence="2 3" key="1">
    <citation type="submission" date="2019-04" db="EMBL/GenBank/DDBJ databases">
        <authorList>
            <person name="Li M."/>
            <person name="Gao C."/>
        </authorList>
    </citation>
    <scope>NUCLEOTIDE SEQUENCE [LARGE SCALE GENOMIC DNA]</scope>
    <source>
        <strain evidence="2 3">BGMRC 2031</strain>
    </source>
</reference>